<evidence type="ECO:0000313" key="3">
    <source>
        <dbReference type="RefSeq" id="XP_030980977.1"/>
    </source>
</evidence>
<dbReference type="PANTHER" id="PTHR13229">
    <property type="entry name" value="PROTEIN KISH-A"/>
    <property type="match status" value="1"/>
</dbReference>
<dbReference type="RefSeq" id="XP_030980977.1">
    <property type="nucleotide sequence ID" value="XM_031126992.1"/>
</dbReference>
<dbReference type="InterPro" id="IPR051523">
    <property type="entry name" value="KISH_domain"/>
</dbReference>
<organism evidence="2 3">
    <name type="scientific">Pyricularia grisea</name>
    <name type="common">Crabgrass-specific blast fungus</name>
    <name type="synonym">Magnaporthe grisea</name>
    <dbReference type="NCBI Taxonomy" id="148305"/>
    <lineage>
        <taxon>Eukaryota</taxon>
        <taxon>Fungi</taxon>
        <taxon>Dikarya</taxon>
        <taxon>Ascomycota</taxon>
        <taxon>Pezizomycotina</taxon>
        <taxon>Sordariomycetes</taxon>
        <taxon>Sordariomycetidae</taxon>
        <taxon>Magnaporthales</taxon>
        <taxon>Pyriculariaceae</taxon>
        <taxon>Pyricularia</taxon>
    </lineage>
</organism>
<protein>
    <submittedName>
        <fullName evidence="3">Uncharacterized protein</fullName>
    </submittedName>
</protein>
<reference evidence="3" key="2">
    <citation type="submission" date="2019-10" db="EMBL/GenBank/DDBJ databases">
        <authorList>
            <consortium name="NCBI Genome Project"/>
        </authorList>
    </citation>
    <scope>NUCLEOTIDE SEQUENCE</scope>
    <source>
        <strain evidence="3">NI907</strain>
    </source>
</reference>
<evidence type="ECO:0000313" key="2">
    <source>
        <dbReference type="Proteomes" id="UP000515153"/>
    </source>
</evidence>
<dbReference type="KEGG" id="pgri:PgNI_06974"/>
<name>A0A6P8B1E6_PYRGI</name>
<keyword evidence="1" id="KW-1133">Transmembrane helix</keyword>
<keyword evidence="1" id="KW-0472">Membrane</keyword>
<feature type="transmembrane region" description="Helical" evidence="1">
    <location>
        <begin position="77"/>
        <end position="99"/>
    </location>
</feature>
<reference evidence="3" key="3">
    <citation type="submission" date="2025-08" db="UniProtKB">
        <authorList>
            <consortium name="RefSeq"/>
        </authorList>
    </citation>
    <scope>IDENTIFICATION</scope>
    <source>
        <strain evidence="3">NI907</strain>
    </source>
</reference>
<proteinExistence type="predicted"/>
<dbReference type="Proteomes" id="UP000515153">
    <property type="component" value="Unplaced"/>
</dbReference>
<dbReference type="GeneID" id="41961901"/>
<dbReference type="AlphaFoldDB" id="A0A6P8B1E6"/>
<accession>A0A6P8B1E6</accession>
<evidence type="ECO:0000256" key="1">
    <source>
        <dbReference type="SAM" id="Phobius"/>
    </source>
</evidence>
<keyword evidence="2" id="KW-1185">Reference proteome</keyword>
<sequence length="114" mass="12884">MRTSGRPIQLSITSTRDSSPYMHQHICSRYIPGLAGQQKRRVSLENKAISTHPYIYMDDETAFMGIFWKFARVGERLSPYISICCFVMAVRLALPFSIYGMLPGASSIFEVIGN</sequence>
<keyword evidence="1" id="KW-0812">Transmembrane</keyword>
<gene>
    <name evidence="3" type="ORF">PgNI_06974</name>
</gene>
<reference evidence="3" key="1">
    <citation type="journal article" date="2019" name="Mol. Biol. Evol.">
        <title>Blast fungal genomes show frequent chromosomal changes, gene gains and losses, and effector gene turnover.</title>
        <authorList>
            <person name="Gomez Luciano L.B."/>
            <person name="Jason Tsai I."/>
            <person name="Chuma I."/>
            <person name="Tosa Y."/>
            <person name="Chen Y.H."/>
            <person name="Li J.Y."/>
            <person name="Li M.Y."/>
            <person name="Jade Lu M.Y."/>
            <person name="Nakayashiki H."/>
            <person name="Li W.H."/>
        </authorList>
    </citation>
    <scope>NUCLEOTIDE SEQUENCE</scope>
    <source>
        <strain evidence="3">NI907</strain>
    </source>
</reference>